<evidence type="ECO:0000256" key="4">
    <source>
        <dbReference type="ARBA" id="ARBA00022692"/>
    </source>
</evidence>
<keyword evidence="3" id="KW-0132">Cell division</keyword>
<evidence type="ECO:0000256" key="2">
    <source>
        <dbReference type="ARBA" id="ARBA00022475"/>
    </source>
</evidence>
<keyword evidence="6" id="KW-0472">Membrane</keyword>
<evidence type="ECO:0000313" key="11">
    <source>
        <dbReference type="Proteomes" id="UP000481360"/>
    </source>
</evidence>
<dbReference type="Pfam" id="PF08478">
    <property type="entry name" value="POTRA_1"/>
    <property type="match status" value="1"/>
</dbReference>
<keyword evidence="7" id="KW-0131">Cell cycle</keyword>
<dbReference type="GO" id="GO:0051301">
    <property type="term" value="P:cell division"/>
    <property type="evidence" value="ECO:0007669"/>
    <property type="project" value="UniProtKB-KW"/>
</dbReference>
<dbReference type="PROSITE" id="PS51779">
    <property type="entry name" value="POTRA"/>
    <property type="match status" value="1"/>
</dbReference>
<gene>
    <name evidence="10" type="ORF">G7043_00770</name>
</gene>
<keyword evidence="4" id="KW-0812">Transmembrane</keyword>
<comment type="subcellular location">
    <subcellularLocation>
        <location evidence="1">Membrane</location>
    </subcellularLocation>
</comment>
<reference evidence="10 11" key="1">
    <citation type="submission" date="2020-03" db="EMBL/GenBank/DDBJ databases">
        <title>Isolation and identification of active actinomycetes.</title>
        <authorList>
            <person name="Sun X."/>
        </authorList>
    </citation>
    <scope>NUCLEOTIDE SEQUENCE [LARGE SCALE GENOMIC DNA]</scope>
    <source>
        <strain evidence="10 11">NEAU-D13</strain>
    </source>
</reference>
<keyword evidence="2" id="KW-1003">Cell membrane</keyword>
<dbReference type="InterPro" id="IPR013685">
    <property type="entry name" value="POTRA_FtsQ_type"/>
</dbReference>
<accession>A0A7C9VPH0</accession>
<evidence type="ECO:0000256" key="7">
    <source>
        <dbReference type="ARBA" id="ARBA00023306"/>
    </source>
</evidence>
<evidence type="ECO:0000259" key="9">
    <source>
        <dbReference type="PROSITE" id="PS51779"/>
    </source>
</evidence>
<dbReference type="InterPro" id="IPR050487">
    <property type="entry name" value="FtsQ_DivIB"/>
</dbReference>
<dbReference type="RefSeq" id="WP_166042815.1">
    <property type="nucleotide sequence ID" value="NZ_JAAMPJ010000001.1"/>
</dbReference>
<dbReference type="AlphaFoldDB" id="A0A7C9VPH0"/>
<keyword evidence="5" id="KW-1133">Transmembrane helix</keyword>
<dbReference type="PANTHER" id="PTHR37820:SF1">
    <property type="entry name" value="CELL DIVISION PROTEIN FTSQ"/>
    <property type="match status" value="1"/>
</dbReference>
<dbReference type="GO" id="GO:0005886">
    <property type="term" value="C:plasma membrane"/>
    <property type="evidence" value="ECO:0007669"/>
    <property type="project" value="TreeGrafter"/>
</dbReference>
<feature type="domain" description="POTRA" evidence="9">
    <location>
        <begin position="59"/>
        <end position="127"/>
    </location>
</feature>
<proteinExistence type="predicted"/>
<keyword evidence="11" id="KW-1185">Reference proteome</keyword>
<protein>
    <submittedName>
        <fullName evidence="10">FtsQ-type POTRA domain-containing protein</fullName>
    </submittedName>
</protein>
<feature type="region of interest" description="Disordered" evidence="8">
    <location>
        <begin position="1"/>
        <end position="21"/>
    </location>
</feature>
<name>A0A7C9VPH0_9PSEU</name>
<evidence type="ECO:0000256" key="5">
    <source>
        <dbReference type="ARBA" id="ARBA00022989"/>
    </source>
</evidence>
<sequence>MSAPVRGRSTRVRPAANRRPKSAEYRARRRIILRRRLVALLTLLTVVGLTYCVLFTPLLGVHQVDVRGSVVLTDDEVRAVAAIEPGSPLVRLDLAGIHDRVAAMPRVAAVEVERQLPGTVRLLITERVPVGSVKMPDGFHLVDATGKDYAVLPAAAPGVPELVLAAPSSADPATRAVVGVVNELPEKLRPEVLAVAATSGADVKLTLTGNRVVKWGSVEDTPRKAAVLLVLLTRTGTTYDVSSPDLATVS</sequence>
<organism evidence="10 11">
    <name type="scientific">Lentzea alba</name>
    <dbReference type="NCBI Taxonomy" id="2714351"/>
    <lineage>
        <taxon>Bacteria</taxon>
        <taxon>Bacillati</taxon>
        <taxon>Actinomycetota</taxon>
        <taxon>Actinomycetes</taxon>
        <taxon>Pseudonocardiales</taxon>
        <taxon>Pseudonocardiaceae</taxon>
        <taxon>Lentzea</taxon>
    </lineage>
</organism>
<dbReference type="InterPro" id="IPR034746">
    <property type="entry name" value="POTRA"/>
</dbReference>
<dbReference type="Proteomes" id="UP000481360">
    <property type="component" value="Unassembled WGS sequence"/>
</dbReference>
<evidence type="ECO:0000256" key="3">
    <source>
        <dbReference type="ARBA" id="ARBA00022618"/>
    </source>
</evidence>
<evidence type="ECO:0000313" key="10">
    <source>
        <dbReference type="EMBL" id="NGY57456.1"/>
    </source>
</evidence>
<evidence type="ECO:0000256" key="6">
    <source>
        <dbReference type="ARBA" id="ARBA00023136"/>
    </source>
</evidence>
<evidence type="ECO:0000256" key="1">
    <source>
        <dbReference type="ARBA" id="ARBA00004370"/>
    </source>
</evidence>
<dbReference type="EMBL" id="JAAMPJ010000001">
    <property type="protein sequence ID" value="NGY57456.1"/>
    <property type="molecule type" value="Genomic_DNA"/>
</dbReference>
<dbReference type="Gene3D" id="3.10.20.310">
    <property type="entry name" value="membrane protein fhac"/>
    <property type="match status" value="1"/>
</dbReference>
<evidence type="ECO:0000256" key="8">
    <source>
        <dbReference type="SAM" id="MobiDB-lite"/>
    </source>
</evidence>
<comment type="caution">
    <text evidence="10">The sequence shown here is derived from an EMBL/GenBank/DDBJ whole genome shotgun (WGS) entry which is preliminary data.</text>
</comment>
<feature type="compositionally biased region" description="Basic residues" evidence="8">
    <location>
        <begin position="8"/>
        <end position="20"/>
    </location>
</feature>
<dbReference type="PANTHER" id="PTHR37820">
    <property type="entry name" value="CELL DIVISION PROTEIN DIVIB"/>
    <property type="match status" value="1"/>
</dbReference>